<reference evidence="1" key="1">
    <citation type="submission" date="2019-07" db="EMBL/GenBank/DDBJ databases">
        <title>Toxilogical consequences of a new and cryptic species of cyanobacteria (Komarekiella delphini-convector) recovered from the epidermis of a bottlenose dolphin and 1500 ft. in the air.</title>
        <authorList>
            <person name="Brown A.O."/>
            <person name="Dvorak P."/>
            <person name="Villanueva C.D."/>
            <person name="Foss A.J."/>
            <person name="Garvey A.D."/>
            <person name="Gibson Q.A."/>
            <person name="Johansen J.R."/>
            <person name="Casamatta D.A."/>
        </authorList>
    </citation>
    <scope>NUCLEOTIDE SEQUENCE</scope>
    <source>
        <strain evidence="1">SJRDD-AB1</strain>
    </source>
</reference>
<proteinExistence type="predicted"/>
<dbReference type="Proteomes" id="UP001165986">
    <property type="component" value="Unassembled WGS sequence"/>
</dbReference>
<dbReference type="InterPro" id="IPR035437">
    <property type="entry name" value="SNase_OB-fold_sf"/>
</dbReference>
<comment type="caution">
    <text evidence="1">The sequence shown here is derived from an EMBL/GenBank/DDBJ whole genome shotgun (WGS) entry which is preliminary data.</text>
</comment>
<keyword evidence="2" id="KW-1185">Reference proteome</keyword>
<dbReference type="AlphaFoldDB" id="A0AA40T0D8"/>
<protein>
    <submittedName>
        <fullName evidence="1">Nuclease</fullName>
    </submittedName>
</protein>
<evidence type="ECO:0000313" key="2">
    <source>
        <dbReference type="Proteomes" id="UP001165986"/>
    </source>
</evidence>
<gene>
    <name evidence="1" type="ORF">FNW02_23175</name>
</gene>
<name>A0AA40T0D8_9NOST</name>
<dbReference type="Gene3D" id="2.40.50.90">
    <property type="match status" value="1"/>
</dbReference>
<dbReference type="RefSeq" id="WP_191759851.1">
    <property type="nucleotide sequence ID" value="NZ_VJXY01000029.1"/>
</dbReference>
<dbReference type="SUPFAM" id="SSF50199">
    <property type="entry name" value="Staphylococcal nuclease"/>
    <property type="match status" value="1"/>
</dbReference>
<organism evidence="1 2">
    <name type="scientific">Komarekiella delphini-convector SJRDD-AB1</name>
    <dbReference type="NCBI Taxonomy" id="2593771"/>
    <lineage>
        <taxon>Bacteria</taxon>
        <taxon>Bacillati</taxon>
        <taxon>Cyanobacteriota</taxon>
        <taxon>Cyanophyceae</taxon>
        <taxon>Nostocales</taxon>
        <taxon>Nostocaceae</taxon>
        <taxon>Komarekiella</taxon>
        <taxon>Komarekiella delphini-convector</taxon>
    </lineage>
</organism>
<dbReference type="EMBL" id="VJXY01000029">
    <property type="protein sequence ID" value="MBD6618648.1"/>
    <property type="molecule type" value="Genomic_DNA"/>
</dbReference>
<accession>A0AA40T0D8</accession>
<sequence length="287" mass="32283">MGLNLIQGNFRVIKAAPDGDSIRFYPNNPKLWEKLPTRVSPNRAGGVQLRLDSIDTLETHFQARGGIGMQHQPLEFAHSAASELLKFLGFKKITRNDNEVVTTAEPEEVPGFILTRFADIYGRAIAFAFKGNSDQEDGSNIYLDKSLLKKSANYHLLAKGFAYPTFYSKLYPDIRQQLASVTEKVRQENKGLWAEDKTKKGFILEELETITESVVILPKLFRRLLGYLAINDGSVALDGFSNYLESLNDRLVILPEGHITGFDFVVKVEGQNIKLTTEPENLVFIEK</sequence>
<evidence type="ECO:0000313" key="1">
    <source>
        <dbReference type="EMBL" id="MBD6618648.1"/>
    </source>
</evidence>